<reference evidence="2 3" key="1">
    <citation type="journal article" date="2022" name="Allergy">
        <title>Genome assembly and annotation of Periplaneta americana reveal a comprehensive cockroach allergen profile.</title>
        <authorList>
            <person name="Wang L."/>
            <person name="Xiong Q."/>
            <person name="Saelim N."/>
            <person name="Wang L."/>
            <person name="Nong W."/>
            <person name="Wan A.T."/>
            <person name="Shi M."/>
            <person name="Liu X."/>
            <person name="Cao Q."/>
            <person name="Hui J.H.L."/>
            <person name="Sookrung N."/>
            <person name="Leung T.F."/>
            <person name="Tungtrongchitr A."/>
            <person name="Tsui S.K.W."/>
        </authorList>
    </citation>
    <scope>NUCLEOTIDE SEQUENCE [LARGE SCALE GENOMIC DNA]</scope>
    <source>
        <strain evidence="2">PWHHKU_190912</strain>
    </source>
</reference>
<sequence length="267" mass="29754">MCSKTRNVTYAGFVVIITVIEQWSPTQSTVSSSSLARSPAESRSRADMDVKAKVIGLIDEGRFSTARAGERYRVATRTASRWWAQYQERGYIGITPTAELQRESRCPKIADELWNLIADVWDDVALPDRYMSERVGVMGGRKQEECIAIIASHNVLASHIFATAALHALLDSPIRATYSAHLKCLALMFLIMSVEMSALSACRIHPEGNTLGWAPGANPNSKQGRLIFIRYGINAARCSAGKKGVEEKSWLPMRVYLLLRSWRYSPN</sequence>
<dbReference type="InterPro" id="IPR036388">
    <property type="entry name" value="WH-like_DNA-bd_sf"/>
</dbReference>
<comment type="caution">
    <text evidence="2">The sequence shown here is derived from an EMBL/GenBank/DDBJ whole genome shotgun (WGS) entry which is preliminary data.</text>
</comment>
<dbReference type="Proteomes" id="UP001148838">
    <property type="component" value="Unassembled WGS sequence"/>
</dbReference>
<evidence type="ECO:0000256" key="1">
    <source>
        <dbReference type="ARBA" id="ARBA00004123"/>
    </source>
</evidence>
<name>A0ABQ8SU48_PERAM</name>
<keyword evidence="3" id="KW-1185">Reference proteome</keyword>
<dbReference type="SUPFAM" id="SSF46689">
    <property type="entry name" value="Homeodomain-like"/>
    <property type="match status" value="1"/>
</dbReference>
<organism evidence="2 3">
    <name type="scientific">Periplaneta americana</name>
    <name type="common">American cockroach</name>
    <name type="synonym">Blatta americana</name>
    <dbReference type="NCBI Taxonomy" id="6978"/>
    <lineage>
        <taxon>Eukaryota</taxon>
        <taxon>Metazoa</taxon>
        <taxon>Ecdysozoa</taxon>
        <taxon>Arthropoda</taxon>
        <taxon>Hexapoda</taxon>
        <taxon>Insecta</taxon>
        <taxon>Pterygota</taxon>
        <taxon>Neoptera</taxon>
        <taxon>Polyneoptera</taxon>
        <taxon>Dictyoptera</taxon>
        <taxon>Blattodea</taxon>
        <taxon>Blattoidea</taxon>
        <taxon>Blattidae</taxon>
        <taxon>Blattinae</taxon>
        <taxon>Periplaneta</taxon>
    </lineage>
</organism>
<gene>
    <name evidence="2" type="ORF">ANN_17403</name>
</gene>
<dbReference type="Gene3D" id="1.10.10.10">
    <property type="entry name" value="Winged helix-like DNA-binding domain superfamily/Winged helix DNA-binding domain"/>
    <property type="match status" value="1"/>
</dbReference>
<evidence type="ECO:0000313" key="2">
    <source>
        <dbReference type="EMBL" id="KAJ4437266.1"/>
    </source>
</evidence>
<comment type="subcellular location">
    <subcellularLocation>
        <location evidence="1">Nucleus</location>
    </subcellularLocation>
</comment>
<protein>
    <submittedName>
        <fullName evidence="2">Uncharacterized protein</fullName>
    </submittedName>
</protein>
<accession>A0ABQ8SU48</accession>
<dbReference type="EMBL" id="JAJSOF020000021">
    <property type="protein sequence ID" value="KAJ4437266.1"/>
    <property type="molecule type" value="Genomic_DNA"/>
</dbReference>
<dbReference type="InterPro" id="IPR009057">
    <property type="entry name" value="Homeodomain-like_sf"/>
</dbReference>
<evidence type="ECO:0000313" key="3">
    <source>
        <dbReference type="Proteomes" id="UP001148838"/>
    </source>
</evidence>
<proteinExistence type="predicted"/>